<evidence type="ECO:0000313" key="1">
    <source>
        <dbReference type="EMBL" id="KAK3046043.1"/>
    </source>
</evidence>
<comment type="caution">
    <text evidence="1">The sequence shown here is derived from an EMBL/GenBank/DDBJ whole genome shotgun (WGS) entry which is preliminary data.</text>
</comment>
<accession>A0ACC3CW37</accession>
<protein>
    <submittedName>
        <fullName evidence="1">Uncharacterized protein</fullName>
    </submittedName>
</protein>
<evidence type="ECO:0000313" key="2">
    <source>
        <dbReference type="Proteomes" id="UP001186974"/>
    </source>
</evidence>
<keyword evidence="2" id="KW-1185">Reference proteome</keyword>
<dbReference type="Proteomes" id="UP001186974">
    <property type="component" value="Unassembled WGS sequence"/>
</dbReference>
<name>A0ACC3CW37_9PEZI</name>
<gene>
    <name evidence="1" type="ORF">LTS18_013480</name>
</gene>
<proteinExistence type="predicted"/>
<sequence length="282" mass="31001">LSTTDIAAEPIEDGEPLLRDAGLDLSNRLKAELHSCDAEQQRIKTNTPLLSDTELNVRLEDYISFSAHLQSSTRILCLIGAGLSAPSGIRTFRDPNGWWRNYDPVELATPGGFRRDPAIVWQFYNYYRHGALTARPNRGHLALAELCKYKDSMSINQNIDGLCERAGHTSPDLESVHGSLFELRCTKCSYVEVGNLIDPIVPALEFLEDTGIADIKEPMKDIPLQDLPFCLAQDCGYLLRPGVGPIDLMVVVGTTAKVYSAAGYILAAHKKGAKVAVVNYVI</sequence>
<feature type="non-terminal residue" evidence="1">
    <location>
        <position position="282"/>
    </location>
</feature>
<reference evidence="1" key="1">
    <citation type="submission" date="2024-09" db="EMBL/GenBank/DDBJ databases">
        <title>Black Yeasts Isolated from many extreme environments.</title>
        <authorList>
            <person name="Coleine C."/>
            <person name="Stajich J.E."/>
            <person name="Selbmann L."/>
        </authorList>
    </citation>
    <scope>NUCLEOTIDE SEQUENCE</scope>
    <source>
        <strain evidence="1">CCFEE 5737</strain>
    </source>
</reference>
<organism evidence="1 2">
    <name type="scientific">Coniosporium uncinatum</name>
    <dbReference type="NCBI Taxonomy" id="93489"/>
    <lineage>
        <taxon>Eukaryota</taxon>
        <taxon>Fungi</taxon>
        <taxon>Dikarya</taxon>
        <taxon>Ascomycota</taxon>
        <taxon>Pezizomycotina</taxon>
        <taxon>Dothideomycetes</taxon>
        <taxon>Dothideomycetes incertae sedis</taxon>
        <taxon>Coniosporium</taxon>
    </lineage>
</organism>
<dbReference type="EMBL" id="JAWDJW010010505">
    <property type="protein sequence ID" value="KAK3046043.1"/>
    <property type="molecule type" value="Genomic_DNA"/>
</dbReference>
<feature type="non-terminal residue" evidence="1">
    <location>
        <position position="1"/>
    </location>
</feature>